<dbReference type="EMBL" id="CP036298">
    <property type="protein sequence ID" value="QDV23001.1"/>
    <property type="molecule type" value="Genomic_DNA"/>
</dbReference>
<evidence type="ECO:0000313" key="1">
    <source>
        <dbReference type="EMBL" id="QDV23001.1"/>
    </source>
</evidence>
<dbReference type="AlphaFoldDB" id="A0A518G322"/>
<dbReference type="Proteomes" id="UP000318017">
    <property type="component" value="Chromosome"/>
</dbReference>
<protein>
    <submittedName>
        <fullName evidence="1">Uncharacterized protein</fullName>
    </submittedName>
</protein>
<sequence length="64" mass="7010">MRVIVVIVVIAIVLTLAGWLVFDFSGNRMSVEVQTDKIQHDTDSAIDHSKDLLRDADDAVNGEG</sequence>
<name>A0A518G322_9BACT</name>
<reference evidence="1 2" key="1">
    <citation type="submission" date="2019-02" db="EMBL/GenBank/DDBJ databases">
        <title>Deep-cultivation of Planctomycetes and their phenomic and genomic characterization uncovers novel biology.</title>
        <authorList>
            <person name="Wiegand S."/>
            <person name="Jogler M."/>
            <person name="Boedeker C."/>
            <person name="Pinto D."/>
            <person name="Vollmers J."/>
            <person name="Rivas-Marin E."/>
            <person name="Kohn T."/>
            <person name="Peeters S.H."/>
            <person name="Heuer A."/>
            <person name="Rast P."/>
            <person name="Oberbeckmann S."/>
            <person name="Bunk B."/>
            <person name="Jeske O."/>
            <person name="Meyerdierks A."/>
            <person name="Storesund J.E."/>
            <person name="Kallscheuer N."/>
            <person name="Luecker S."/>
            <person name="Lage O.M."/>
            <person name="Pohl T."/>
            <person name="Merkel B.J."/>
            <person name="Hornburger P."/>
            <person name="Mueller R.-W."/>
            <person name="Bruemmer F."/>
            <person name="Labrenz M."/>
            <person name="Spormann A.M."/>
            <person name="Op den Camp H."/>
            <person name="Overmann J."/>
            <person name="Amann R."/>
            <person name="Jetten M.S.M."/>
            <person name="Mascher T."/>
            <person name="Medema M.H."/>
            <person name="Devos D.P."/>
            <person name="Kaster A.-K."/>
            <person name="Ovreas L."/>
            <person name="Rohde M."/>
            <person name="Galperin M.Y."/>
            <person name="Jogler C."/>
        </authorList>
    </citation>
    <scope>NUCLEOTIDE SEQUENCE [LARGE SCALE GENOMIC DNA]</scope>
    <source>
        <strain evidence="1 2">Q31a</strain>
    </source>
</reference>
<dbReference type="KEGG" id="ahel:Q31a_12940"/>
<accession>A0A518G322</accession>
<organism evidence="1 2">
    <name type="scientific">Aureliella helgolandensis</name>
    <dbReference type="NCBI Taxonomy" id="2527968"/>
    <lineage>
        <taxon>Bacteria</taxon>
        <taxon>Pseudomonadati</taxon>
        <taxon>Planctomycetota</taxon>
        <taxon>Planctomycetia</taxon>
        <taxon>Pirellulales</taxon>
        <taxon>Pirellulaceae</taxon>
        <taxon>Aureliella</taxon>
    </lineage>
</organism>
<keyword evidence="2" id="KW-1185">Reference proteome</keyword>
<evidence type="ECO:0000313" key="2">
    <source>
        <dbReference type="Proteomes" id="UP000318017"/>
    </source>
</evidence>
<gene>
    <name evidence="1" type="ORF">Q31a_12940</name>
</gene>
<proteinExistence type="predicted"/>